<organism evidence="2 3">
    <name type="scientific">Azospirillum ramasamyi</name>
    <dbReference type="NCBI Taxonomy" id="682998"/>
    <lineage>
        <taxon>Bacteria</taxon>
        <taxon>Pseudomonadati</taxon>
        <taxon>Pseudomonadota</taxon>
        <taxon>Alphaproteobacteria</taxon>
        <taxon>Rhodospirillales</taxon>
        <taxon>Azospirillaceae</taxon>
        <taxon>Azospirillum</taxon>
    </lineage>
</organism>
<sequence length="102" mass="10723">MAAERRTESWNEGWGDRNAVGCTSGMVAEKAADRAAENAADGLATCTDTRPAIGQGTCKPPARQDREGRLVEALLECTTIAGLFALLFALFVLFGAAHTLAP</sequence>
<keyword evidence="1" id="KW-0472">Membrane</keyword>
<protein>
    <submittedName>
        <fullName evidence="2">Uncharacterized protein</fullName>
    </submittedName>
</protein>
<name>A0A2U9S9M9_9PROT</name>
<dbReference type="AlphaFoldDB" id="A0A2U9S9M9"/>
<evidence type="ECO:0000313" key="3">
    <source>
        <dbReference type="Proteomes" id="UP000249605"/>
    </source>
</evidence>
<gene>
    <name evidence="2" type="ORF">DM194_10295</name>
</gene>
<dbReference type="KEGG" id="azm:DM194_10295"/>
<dbReference type="OrthoDB" id="7307401at2"/>
<keyword evidence="3" id="KW-1185">Reference proteome</keyword>
<proteinExistence type="predicted"/>
<reference evidence="2 3" key="1">
    <citation type="journal article" date="2019" name="Int. J. Syst. Evol. Microbiol.">
        <title>Azospirillum ramasamyi sp. nov., a novel diazotrophic bacterium isolated from fermented bovine products.</title>
        <authorList>
            <person name="Anandham R."/>
            <person name="Heo J."/>
            <person name="Krishnamoorthy R."/>
            <person name="SenthilKumar M."/>
            <person name="Gopal N.O."/>
            <person name="Kim S.J."/>
            <person name="Kwon S.W."/>
        </authorList>
    </citation>
    <scope>NUCLEOTIDE SEQUENCE [LARGE SCALE GENOMIC DNA]</scope>
    <source>
        <strain evidence="2 3">M2T2B2</strain>
    </source>
</reference>
<dbReference type="EMBL" id="CP029829">
    <property type="protein sequence ID" value="AWU94618.1"/>
    <property type="molecule type" value="Genomic_DNA"/>
</dbReference>
<keyword evidence="1" id="KW-0812">Transmembrane</keyword>
<evidence type="ECO:0000256" key="1">
    <source>
        <dbReference type="SAM" id="Phobius"/>
    </source>
</evidence>
<feature type="transmembrane region" description="Helical" evidence="1">
    <location>
        <begin position="73"/>
        <end position="97"/>
    </location>
</feature>
<dbReference type="RefSeq" id="WP_111067230.1">
    <property type="nucleotide sequence ID" value="NZ_CP029829.1"/>
</dbReference>
<dbReference type="Proteomes" id="UP000249605">
    <property type="component" value="Chromosome"/>
</dbReference>
<evidence type="ECO:0000313" key="2">
    <source>
        <dbReference type="EMBL" id="AWU94618.1"/>
    </source>
</evidence>
<keyword evidence="1" id="KW-1133">Transmembrane helix</keyword>
<accession>A0A2U9S9M9</accession>